<comment type="caution">
    <text evidence="1">The sequence shown here is derived from an EMBL/GenBank/DDBJ whole genome shotgun (WGS) entry which is preliminary data.</text>
</comment>
<proteinExistence type="predicted"/>
<protein>
    <submittedName>
        <fullName evidence="1">Uncharacterized protein</fullName>
    </submittedName>
</protein>
<dbReference type="EMBL" id="CM037156">
    <property type="protein sequence ID" value="KAH7836595.1"/>
    <property type="molecule type" value="Genomic_DNA"/>
</dbReference>
<evidence type="ECO:0000313" key="1">
    <source>
        <dbReference type="EMBL" id="KAH7836595.1"/>
    </source>
</evidence>
<organism evidence="1 2">
    <name type="scientific">Vaccinium darrowii</name>
    <dbReference type="NCBI Taxonomy" id="229202"/>
    <lineage>
        <taxon>Eukaryota</taxon>
        <taxon>Viridiplantae</taxon>
        <taxon>Streptophyta</taxon>
        <taxon>Embryophyta</taxon>
        <taxon>Tracheophyta</taxon>
        <taxon>Spermatophyta</taxon>
        <taxon>Magnoliopsida</taxon>
        <taxon>eudicotyledons</taxon>
        <taxon>Gunneridae</taxon>
        <taxon>Pentapetalae</taxon>
        <taxon>asterids</taxon>
        <taxon>Ericales</taxon>
        <taxon>Ericaceae</taxon>
        <taxon>Vaccinioideae</taxon>
        <taxon>Vaccinieae</taxon>
        <taxon>Vaccinium</taxon>
    </lineage>
</organism>
<keyword evidence="2" id="KW-1185">Reference proteome</keyword>
<evidence type="ECO:0000313" key="2">
    <source>
        <dbReference type="Proteomes" id="UP000828048"/>
    </source>
</evidence>
<name>A0ACB7X7U9_9ERIC</name>
<dbReference type="Proteomes" id="UP000828048">
    <property type="component" value="Chromosome 6"/>
</dbReference>
<sequence>MKKKTISNQHKPKSTTKDFLFGAIYASWTQFGAIYAAASTSYGLVLKNAVAAASQDETDALSRDDINGFCSNGDYSNITLLYLLDMYTKCSGMNVYGEEAIIFLCAMEIENMTPDEVTFVGLLSGYSHSGLHYV</sequence>
<accession>A0ACB7X7U9</accession>
<gene>
    <name evidence="1" type="ORF">Vadar_003286</name>
</gene>
<reference evidence="1 2" key="1">
    <citation type="journal article" date="2021" name="Hortic Res">
        <title>High-quality reference genome and annotation aids understanding of berry development for evergreen blueberry (Vaccinium darrowii).</title>
        <authorList>
            <person name="Yu J."/>
            <person name="Hulse-Kemp A.M."/>
            <person name="Babiker E."/>
            <person name="Staton M."/>
        </authorList>
    </citation>
    <scope>NUCLEOTIDE SEQUENCE [LARGE SCALE GENOMIC DNA]</scope>
    <source>
        <strain evidence="2">cv. NJ 8807/NJ 8810</strain>
        <tissue evidence="1">Young leaf</tissue>
    </source>
</reference>